<keyword evidence="1" id="KW-0732">Signal</keyword>
<feature type="signal peptide" evidence="1">
    <location>
        <begin position="1"/>
        <end position="22"/>
    </location>
</feature>
<accession>A0A0L8HQ49</accession>
<organism evidence="2">
    <name type="scientific">Octopus bimaculoides</name>
    <name type="common">California two-spotted octopus</name>
    <dbReference type="NCBI Taxonomy" id="37653"/>
    <lineage>
        <taxon>Eukaryota</taxon>
        <taxon>Metazoa</taxon>
        <taxon>Spiralia</taxon>
        <taxon>Lophotrochozoa</taxon>
        <taxon>Mollusca</taxon>
        <taxon>Cephalopoda</taxon>
        <taxon>Coleoidea</taxon>
        <taxon>Octopodiformes</taxon>
        <taxon>Octopoda</taxon>
        <taxon>Incirrata</taxon>
        <taxon>Octopodidae</taxon>
        <taxon>Octopus</taxon>
    </lineage>
</organism>
<name>A0A0L8HQ49_OCTBM</name>
<reference evidence="2" key="1">
    <citation type="submission" date="2015-07" db="EMBL/GenBank/DDBJ databases">
        <title>MeaNS - Measles Nucleotide Surveillance Program.</title>
        <authorList>
            <person name="Tran T."/>
            <person name="Druce J."/>
        </authorList>
    </citation>
    <scope>NUCLEOTIDE SEQUENCE</scope>
    <source>
        <strain evidence="2">UCB-OBI-ISO-001</strain>
        <tissue evidence="2">Gonad</tissue>
    </source>
</reference>
<evidence type="ECO:0008006" key="3">
    <source>
        <dbReference type="Google" id="ProtNLM"/>
    </source>
</evidence>
<feature type="chain" id="PRO_5005583854" description="Secreted protein" evidence="1">
    <location>
        <begin position="23"/>
        <end position="109"/>
    </location>
</feature>
<sequence>MSLLSKPLSFMLLLFTSQITFSSPQSHCNLGWHWMFSSSLYTASFHQHSNYPCQLRHTSSLAHLIKDHITFACTPHYTCTPPLVFWCQHTYLLTTRQPLLSLIHVMLVP</sequence>
<evidence type="ECO:0000313" key="2">
    <source>
        <dbReference type="EMBL" id="KOF91312.1"/>
    </source>
</evidence>
<protein>
    <recommendedName>
        <fullName evidence="3">Secreted protein</fullName>
    </recommendedName>
</protein>
<evidence type="ECO:0000256" key="1">
    <source>
        <dbReference type="SAM" id="SignalP"/>
    </source>
</evidence>
<dbReference type="EMBL" id="KQ417578">
    <property type="protein sequence ID" value="KOF91312.1"/>
    <property type="molecule type" value="Genomic_DNA"/>
</dbReference>
<gene>
    <name evidence="2" type="ORF">OCBIM_22009267mg</name>
</gene>
<proteinExistence type="predicted"/>
<dbReference type="AlphaFoldDB" id="A0A0L8HQ49"/>